<dbReference type="GeneID" id="93582400"/>
<dbReference type="Proteomes" id="UP000283090">
    <property type="component" value="Unassembled WGS sequence"/>
</dbReference>
<gene>
    <name evidence="1" type="ORF">DFL_000089</name>
</gene>
<dbReference type="VEuPathDB" id="FungiDB:DFL_000089"/>
<proteinExistence type="predicted"/>
<dbReference type="EMBL" id="SAEB01000001">
    <property type="protein sequence ID" value="RVD89067.1"/>
    <property type="molecule type" value="Genomic_DNA"/>
</dbReference>
<sequence length="99" mass="10791">MSFLCSDCSLTAGIHLCKKCTDMHSLFCSKNEETVQDGNLQNPRPGELAEVADMNTLSDGVSIVDASQMLGIRTNIPMMSQLRDNTSLRATLGIRATRN</sequence>
<dbReference type="RefSeq" id="XP_067494611.1">
    <property type="nucleotide sequence ID" value="XM_067638702.1"/>
</dbReference>
<keyword evidence="2" id="KW-1185">Reference proteome</keyword>
<protein>
    <submittedName>
        <fullName evidence="1">Uncharacterized protein</fullName>
    </submittedName>
</protein>
<reference evidence="1 2" key="1">
    <citation type="submission" date="2019-01" db="EMBL/GenBank/DDBJ databases">
        <title>Intercellular communication is required for trap formation in the nematode-trapping fungus Duddingtonia flagrans.</title>
        <authorList>
            <person name="Youssar L."/>
            <person name="Wernet V."/>
            <person name="Hensel N."/>
            <person name="Hildebrandt H.-G."/>
            <person name="Fischer R."/>
        </authorList>
    </citation>
    <scope>NUCLEOTIDE SEQUENCE [LARGE SCALE GENOMIC DNA]</scope>
    <source>
        <strain evidence="1 2">CBS H-5679</strain>
    </source>
</reference>
<comment type="caution">
    <text evidence="1">The sequence shown here is derived from an EMBL/GenBank/DDBJ whole genome shotgun (WGS) entry which is preliminary data.</text>
</comment>
<dbReference type="AlphaFoldDB" id="A0A437AE25"/>
<name>A0A437AE25_ARTFL</name>
<evidence type="ECO:0000313" key="2">
    <source>
        <dbReference type="Proteomes" id="UP000283090"/>
    </source>
</evidence>
<organism evidence="1 2">
    <name type="scientific">Arthrobotrys flagrans</name>
    <name type="common">Nematode-trapping fungus</name>
    <name type="synonym">Trichothecium flagrans</name>
    <dbReference type="NCBI Taxonomy" id="97331"/>
    <lineage>
        <taxon>Eukaryota</taxon>
        <taxon>Fungi</taxon>
        <taxon>Dikarya</taxon>
        <taxon>Ascomycota</taxon>
        <taxon>Pezizomycotina</taxon>
        <taxon>Orbiliomycetes</taxon>
        <taxon>Orbiliales</taxon>
        <taxon>Orbiliaceae</taxon>
        <taxon>Arthrobotrys</taxon>
    </lineage>
</organism>
<accession>A0A437AE25</accession>
<evidence type="ECO:0000313" key="1">
    <source>
        <dbReference type="EMBL" id="RVD89067.1"/>
    </source>
</evidence>